<dbReference type="Gramene" id="KQL09178">
    <property type="protein sequence ID" value="KQL09178"/>
    <property type="gene ID" value="SETIT_006340mg"/>
</dbReference>
<name>K3XWN2_SETIT</name>
<dbReference type="HOGENOM" id="CLU_574154_0_0_1"/>
<protein>
    <submittedName>
        <fullName evidence="2">Uncharacterized protein</fullName>
    </submittedName>
</protein>
<accession>K3XWN2</accession>
<reference evidence="2" key="2">
    <citation type="submission" date="2018-08" db="UniProtKB">
        <authorList>
            <consortium name="EnsemblPlants"/>
        </authorList>
    </citation>
    <scope>IDENTIFICATION</scope>
    <source>
        <strain evidence="2">Yugu1</strain>
    </source>
</reference>
<evidence type="ECO:0000256" key="1">
    <source>
        <dbReference type="SAM" id="MobiDB-lite"/>
    </source>
</evidence>
<feature type="compositionally biased region" description="Basic and acidic residues" evidence="1">
    <location>
        <begin position="141"/>
        <end position="159"/>
    </location>
</feature>
<feature type="region of interest" description="Disordered" evidence="1">
    <location>
        <begin position="136"/>
        <end position="216"/>
    </location>
</feature>
<dbReference type="Proteomes" id="UP000004995">
    <property type="component" value="Unassembled WGS sequence"/>
</dbReference>
<organism evidence="2 3">
    <name type="scientific">Setaria italica</name>
    <name type="common">Foxtail millet</name>
    <name type="synonym">Panicum italicum</name>
    <dbReference type="NCBI Taxonomy" id="4555"/>
    <lineage>
        <taxon>Eukaryota</taxon>
        <taxon>Viridiplantae</taxon>
        <taxon>Streptophyta</taxon>
        <taxon>Embryophyta</taxon>
        <taxon>Tracheophyta</taxon>
        <taxon>Spermatophyta</taxon>
        <taxon>Magnoliopsida</taxon>
        <taxon>Liliopsida</taxon>
        <taxon>Poales</taxon>
        <taxon>Poaceae</taxon>
        <taxon>PACMAD clade</taxon>
        <taxon>Panicoideae</taxon>
        <taxon>Panicodae</taxon>
        <taxon>Paniceae</taxon>
        <taxon>Cenchrinae</taxon>
        <taxon>Setaria</taxon>
    </lineage>
</organism>
<evidence type="ECO:0000313" key="3">
    <source>
        <dbReference type="Proteomes" id="UP000004995"/>
    </source>
</evidence>
<keyword evidence="3" id="KW-1185">Reference proteome</keyword>
<dbReference type="EMBL" id="AGNK02002190">
    <property type="status" value="NOT_ANNOTATED_CDS"/>
    <property type="molecule type" value="Genomic_DNA"/>
</dbReference>
<reference evidence="3" key="1">
    <citation type="journal article" date="2012" name="Nat. Biotechnol.">
        <title>Reference genome sequence of the model plant Setaria.</title>
        <authorList>
            <person name="Bennetzen J.L."/>
            <person name="Schmutz J."/>
            <person name="Wang H."/>
            <person name="Percifield R."/>
            <person name="Hawkins J."/>
            <person name="Pontaroli A.C."/>
            <person name="Estep M."/>
            <person name="Feng L."/>
            <person name="Vaughn J.N."/>
            <person name="Grimwood J."/>
            <person name="Jenkins J."/>
            <person name="Barry K."/>
            <person name="Lindquist E."/>
            <person name="Hellsten U."/>
            <person name="Deshpande S."/>
            <person name="Wang X."/>
            <person name="Wu X."/>
            <person name="Mitros T."/>
            <person name="Triplett J."/>
            <person name="Yang X."/>
            <person name="Ye C.Y."/>
            <person name="Mauro-Herrera M."/>
            <person name="Wang L."/>
            <person name="Li P."/>
            <person name="Sharma M."/>
            <person name="Sharma R."/>
            <person name="Ronald P.C."/>
            <person name="Panaud O."/>
            <person name="Kellogg E.A."/>
            <person name="Brutnell T.P."/>
            <person name="Doust A.N."/>
            <person name="Tuskan G.A."/>
            <person name="Rokhsar D."/>
            <person name="Devos K.M."/>
        </authorList>
    </citation>
    <scope>NUCLEOTIDE SEQUENCE [LARGE SCALE GENOMIC DNA]</scope>
    <source>
        <strain evidence="3">cv. Yugu1</strain>
    </source>
</reference>
<evidence type="ECO:0000313" key="2">
    <source>
        <dbReference type="EnsemblPlants" id="KQL09178"/>
    </source>
</evidence>
<dbReference type="InParanoid" id="K3XWN2"/>
<feature type="region of interest" description="Disordered" evidence="1">
    <location>
        <begin position="224"/>
        <end position="243"/>
    </location>
</feature>
<dbReference type="AlphaFoldDB" id="K3XWN2"/>
<dbReference type="EnsemblPlants" id="KQL09178">
    <property type="protein sequence ID" value="KQL09178"/>
    <property type="gene ID" value="SETIT_006340mg"/>
</dbReference>
<sequence>MDEITLSFDRSILPCCMSMAMTTKLALQRALVCFACLLALPVSMSGDRSVRGDAAGAAAAASGAGPRVGVAGEREAVHEAVGELVGEGWRWVRVPGAHWQLRRRRGGGLSAGQALRRLLVLRRLVVVEGEALVGGVAEAGGDDHDGPGGDQRAGDRAADDLALPAGEVDGEAGGGRGSRRREEGAAEREDLEAAGEVDGGAGPGPGLPDGDVGDVAGAAEDADADLAPAREPGDAVDDVAPRGDLEDVGAQRAGAVPRDDHRRLGLVLGPRRAAPGAPHHHGLRRLLLARRSRQLLVVVLVRAAVAAAAVAPGAVDGVAVVGELLLRRRATRSHELLLEMLERRVLPREVVRERVERRRRREVVPAAVRRSSRHGIHLSRAAGLLQSPPHDLLAAAEQVFRRPVRRETVARAVKGEACGRPGGVVVWCSRCLGLGPTTMRGGLRQARRLGAGRWDPRGVCVGPTGGSGESSLSVRS</sequence>
<proteinExistence type="predicted"/>